<protein>
    <submittedName>
        <fullName evidence="1">Uncharacterized protein</fullName>
    </submittedName>
</protein>
<reference evidence="1" key="1">
    <citation type="journal article" date="2015" name="Nature">
        <title>Complex archaea that bridge the gap between prokaryotes and eukaryotes.</title>
        <authorList>
            <person name="Spang A."/>
            <person name="Saw J.H."/>
            <person name="Jorgensen S.L."/>
            <person name="Zaremba-Niedzwiedzka K."/>
            <person name="Martijn J."/>
            <person name="Lind A.E."/>
            <person name="van Eijk R."/>
            <person name="Schleper C."/>
            <person name="Guy L."/>
            <person name="Ettema T.J."/>
        </authorList>
    </citation>
    <scope>NUCLEOTIDE SEQUENCE</scope>
</reference>
<name>A0A0F9SEF8_9ZZZZ</name>
<sequence>MSMKLAVNVELSDVELTALAKLAGASFMSAPDMTRVLKDIIKRELSPGIDLGWGFGLTYYREDPQGPNGFTLYNHVFQGRRWPHVWGRPRFYWDGKSIRTRGGAFTVDARRGVIDLRPKAGERTNAVRTS</sequence>
<dbReference type="EMBL" id="LAZR01002043">
    <property type="protein sequence ID" value="KKN35366.1"/>
    <property type="molecule type" value="Genomic_DNA"/>
</dbReference>
<accession>A0A0F9SEF8</accession>
<dbReference type="AlphaFoldDB" id="A0A0F9SEF8"/>
<comment type="caution">
    <text evidence="1">The sequence shown here is derived from an EMBL/GenBank/DDBJ whole genome shotgun (WGS) entry which is preliminary data.</text>
</comment>
<proteinExistence type="predicted"/>
<organism evidence="1">
    <name type="scientific">marine sediment metagenome</name>
    <dbReference type="NCBI Taxonomy" id="412755"/>
    <lineage>
        <taxon>unclassified sequences</taxon>
        <taxon>metagenomes</taxon>
        <taxon>ecological metagenomes</taxon>
    </lineage>
</organism>
<gene>
    <name evidence="1" type="ORF">LCGC14_0784500</name>
</gene>
<evidence type="ECO:0000313" key="1">
    <source>
        <dbReference type="EMBL" id="KKN35366.1"/>
    </source>
</evidence>